<evidence type="ECO:0000313" key="4">
    <source>
        <dbReference type="Proteomes" id="UP001596481"/>
    </source>
</evidence>
<sequence>MNDHGAATLRGENGSTYHVTSYEDPTLRSALEQCRTADRVRVEMERAGVRANVWHVTGLYPGADSGALQQIR</sequence>
<protein>
    <recommendedName>
        <fullName evidence="2">DUF7999 domain-containing protein</fullName>
    </recommendedName>
</protein>
<evidence type="ECO:0000259" key="2">
    <source>
        <dbReference type="Pfam" id="PF26006"/>
    </source>
</evidence>
<dbReference type="RefSeq" id="WP_390221714.1">
    <property type="nucleotide sequence ID" value="NZ_JBHTAA010000001.1"/>
</dbReference>
<proteinExistence type="predicted"/>
<accession>A0ABD5ZB31</accession>
<dbReference type="AlphaFoldDB" id="A0ABD5ZB31"/>
<comment type="caution">
    <text evidence="3">The sequence shown here is derived from an EMBL/GenBank/DDBJ whole genome shotgun (WGS) entry which is preliminary data.</text>
</comment>
<dbReference type="Proteomes" id="UP001596481">
    <property type="component" value="Unassembled WGS sequence"/>
</dbReference>
<name>A0ABD5ZB31_9EURY</name>
<dbReference type="InterPro" id="IPR058312">
    <property type="entry name" value="DUF7999"/>
</dbReference>
<dbReference type="Pfam" id="PF26006">
    <property type="entry name" value="DUF7999"/>
    <property type="match status" value="1"/>
</dbReference>
<feature type="region of interest" description="Disordered" evidence="1">
    <location>
        <begin position="1"/>
        <end position="21"/>
    </location>
</feature>
<reference evidence="3 4" key="1">
    <citation type="journal article" date="2019" name="Int. J. Syst. Evol. Microbiol.">
        <title>The Global Catalogue of Microorganisms (GCM) 10K type strain sequencing project: providing services to taxonomists for standard genome sequencing and annotation.</title>
        <authorList>
            <consortium name="The Broad Institute Genomics Platform"/>
            <consortium name="The Broad Institute Genome Sequencing Center for Infectious Disease"/>
            <person name="Wu L."/>
            <person name="Ma J."/>
        </authorList>
    </citation>
    <scope>NUCLEOTIDE SEQUENCE [LARGE SCALE GENOMIC DNA]</scope>
    <source>
        <strain evidence="3 4">DSM 29988</strain>
    </source>
</reference>
<feature type="domain" description="DUF7999" evidence="2">
    <location>
        <begin position="1"/>
        <end position="63"/>
    </location>
</feature>
<dbReference type="EMBL" id="JBHTAA010000001">
    <property type="protein sequence ID" value="MFC7202416.1"/>
    <property type="molecule type" value="Genomic_DNA"/>
</dbReference>
<organism evidence="3 4">
    <name type="scientific">Haloferax namakaokahaiae</name>
    <dbReference type="NCBI Taxonomy" id="1748331"/>
    <lineage>
        <taxon>Archaea</taxon>
        <taxon>Methanobacteriati</taxon>
        <taxon>Methanobacteriota</taxon>
        <taxon>Stenosarchaea group</taxon>
        <taxon>Halobacteria</taxon>
        <taxon>Halobacteriales</taxon>
        <taxon>Haloferacaceae</taxon>
        <taxon>Haloferax</taxon>
    </lineage>
</organism>
<evidence type="ECO:0000256" key="1">
    <source>
        <dbReference type="SAM" id="MobiDB-lite"/>
    </source>
</evidence>
<evidence type="ECO:0000313" key="3">
    <source>
        <dbReference type="EMBL" id="MFC7202416.1"/>
    </source>
</evidence>
<keyword evidence="4" id="KW-1185">Reference proteome</keyword>
<gene>
    <name evidence="3" type="ORF">ACFQJC_02740</name>
</gene>